<dbReference type="EMBL" id="CH473968">
    <property type="protein sequence ID" value="EDL81106.1"/>
    <property type="molecule type" value="Genomic_DNA"/>
</dbReference>
<protein>
    <submittedName>
        <fullName evidence="2">F-box only protein 6b, isoform CRA_b</fullName>
    </submittedName>
</protein>
<feature type="region of interest" description="Disordered" evidence="1">
    <location>
        <begin position="29"/>
        <end position="60"/>
    </location>
</feature>
<sequence length="82" mass="8426">MTPAGKRSPTPSPITLLASVTSFFNMGARTHSSGKAGMVPVSPTAASSSATGQPRTPPLPELYRRKTLVIGGRYSALAPGKT</sequence>
<reference evidence="3" key="1">
    <citation type="submission" date="2005-09" db="EMBL/GenBank/DDBJ databases">
        <authorList>
            <person name="Mural R.J."/>
            <person name="Li P.W."/>
            <person name="Adams M.D."/>
            <person name="Amanatides P.G."/>
            <person name="Baden-Tillson H."/>
            <person name="Barnstead M."/>
            <person name="Chin S.H."/>
            <person name="Dew I."/>
            <person name="Evans C.A."/>
            <person name="Ferriera S."/>
            <person name="Flanigan M."/>
            <person name="Fosler C."/>
            <person name="Glodek A."/>
            <person name="Gu Z."/>
            <person name="Holt R.A."/>
            <person name="Jennings D."/>
            <person name="Kraft C.L."/>
            <person name="Lu F."/>
            <person name="Nguyen T."/>
            <person name="Nusskern D.R."/>
            <person name="Pfannkoch C.M."/>
            <person name="Sitter C."/>
            <person name="Sutton G.G."/>
            <person name="Venter J.C."/>
            <person name="Wang Z."/>
            <person name="Woodage T."/>
            <person name="Zheng X.H."/>
            <person name="Zhong F."/>
        </authorList>
    </citation>
    <scope>NUCLEOTIDE SEQUENCE [LARGE SCALE GENOMIC DNA]</scope>
    <source>
        <strain>BN</strain>
        <strain evidence="3">Sprague-Dawley</strain>
    </source>
</reference>
<organism evidence="2 3">
    <name type="scientific">Rattus norvegicus</name>
    <name type="common">Rat</name>
    <dbReference type="NCBI Taxonomy" id="10116"/>
    <lineage>
        <taxon>Eukaryota</taxon>
        <taxon>Metazoa</taxon>
        <taxon>Chordata</taxon>
        <taxon>Craniata</taxon>
        <taxon>Vertebrata</taxon>
        <taxon>Euteleostomi</taxon>
        <taxon>Mammalia</taxon>
        <taxon>Eutheria</taxon>
        <taxon>Euarchontoglires</taxon>
        <taxon>Glires</taxon>
        <taxon>Rodentia</taxon>
        <taxon>Myomorpha</taxon>
        <taxon>Muroidea</taxon>
        <taxon>Muridae</taxon>
        <taxon>Murinae</taxon>
        <taxon>Rattus</taxon>
    </lineage>
</organism>
<evidence type="ECO:0000313" key="3">
    <source>
        <dbReference type="Proteomes" id="UP000234681"/>
    </source>
</evidence>
<accession>A6IU55</accession>
<dbReference type="AlphaFoldDB" id="A6IU55"/>
<dbReference type="Proteomes" id="UP000234681">
    <property type="component" value="Chromosome 5"/>
</dbReference>
<evidence type="ECO:0000313" key="2">
    <source>
        <dbReference type="EMBL" id="EDL81106.1"/>
    </source>
</evidence>
<gene>
    <name evidence="2" type="primary">Fbxo6b</name>
    <name evidence="2" type="ORF">rCG_30585</name>
</gene>
<name>A6IU55_RAT</name>
<feature type="compositionally biased region" description="Low complexity" evidence="1">
    <location>
        <begin position="39"/>
        <end position="51"/>
    </location>
</feature>
<proteinExistence type="predicted"/>
<evidence type="ECO:0000256" key="1">
    <source>
        <dbReference type="SAM" id="MobiDB-lite"/>
    </source>
</evidence>